<protein>
    <submittedName>
        <fullName evidence="2">Uncharacterized protein</fullName>
    </submittedName>
</protein>
<reference evidence="2 3" key="1">
    <citation type="submission" date="2024-04" db="EMBL/GenBank/DDBJ databases">
        <title>Phyllosticta paracitricarpa is synonymous to the EU quarantine fungus P. citricarpa based on phylogenomic analyses.</title>
        <authorList>
            <consortium name="Lawrence Berkeley National Laboratory"/>
            <person name="Van Ingen-Buijs V.A."/>
            <person name="Van Westerhoven A.C."/>
            <person name="Haridas S."/>
            <person name="Skiadas P."/>
            <person name="Martin F."/>
            <person name="Groenewald J.Z."/>
            <person name="Crous P.W."/>
            <person name="Seidl M.F."/>
        </authorList>
    </citation>
    <scope>NUCLEOTIDE SEQUENCE [LARGE SCALE GENOMIC DNA]</scope>
    <source>
        <strain evidence="2 3">CBS 123371</strain>
    </source>
</reference>
<sequence>MNKKLGFTNEPENVELESPFQGQSVLQIAQQADFLKGKGVKLPQHEQANLEKCIELRRKANRHFSSFEKSDMKYQEDWTIHQKSNRDHEFFIKIIWYIKRMLWDPEYYFAMKLYKILSEMRGMTDEVMEAWKQYKSSGVGLIQATLITHAAVVRAHQLEEDTYQEMTTETENDQGLIPLISSWNYNRSLNHLNVDNKVYSPSLLADVRGILQLNQDDQKISSVPTLRDNLELVHFPTIPALKNFQVISKLWDSQTEKYPVPGYPVDLGHVDPGNLYDKAKPKSRQGKKRKIDDSQQKARKKLKTTYDNQIKLIWKYLNEAKLLSTYFLPKVSPGARAVVKLIDPADEAPYFPPDLFSVTINRIINGSDTIPVRDSFSIQLLVKINSLFDDATVEKKELLHLHTIGEVADEFISSTSENSVWEKRRESRQMFDRTGRRSAIYEENYSYTWIRELRGHLHNMRAQFPSVSGKFEWEVNSEGTKTFHVTENLKRRKVHIPDDGSLGKIDHCHFSDKRMDVSWFADLNRDPEDANFYMKNQPLFVGHLALKRRLVDYQADLNHVNDGAGLFVLFHLILALNVIDQKEDPKDRQDHAILDHNPEWIPAAMPANATEMLQLVESRLPRAGGQYDFSEISMKFPKPVDTLWDIFMGKNPLQQQSLDVLAWQLEEYRAEGQAPPTTGSRRPLPWPKLVSLLKRGLLKLACGDVERSYWDYEFLYRQCLRKLGKDTGCVWNEQTEHVREYHARLLYFILDDYKTKEDINMAMKAQGHSIKGWRSKTHLSKVKYIFEYRDKEARDTEKFREEELEKMKEK</sequence>
<evidence type="ECO:0000256" key="1">
    <source>
        <dbReference type="SAM" id="MobiDB-lite"/>
    </source>
</evidence>
<gene>
    <name evidence="2" type="ORF">IWZ03DRAFT_436110</name>
</gene>
<organism evidence="2 3">
    <name type="scientific">Phyllosticta citriasiana</name>
    <dbReference type="NCBI Taxonomy" id="595635"/>
    <lineage>
        <taxon>Eukaryota</taxon>
        <taxon>Fungi</taxon>
        <taxon>Dikarya</taxon>
        <taxon>Ascomycota</taxon>
        <taxon>Pezizomycotina</taxon>
        <taxon>Dothideomycetes</taxon>
        <taxon>Dothideomycetes incertae sedis</taxon>
        <taxon>Botryosphaeriales</taxon>
        <taxon>Phyllostictaceae</taxon>
        <taxon>Phyllosticta</taxon>
    </lineage>
</organism>
<accession>A0ABR1KXG5</accession>
<evidence type="ECO:0000313" key="2">
    <source>
        <dbReference type="EMBL" id="KAK7522340.1"/>
    </source>
</evidence>
<comment type="caution">
    <text evidence="2">The sequence shown here is derived from an EMBL/GenBank/DDBJ whole genome shotgun (WGS) entry which is preliminary data.</text>
</comment>
<evidence type="ECO:0000313" key="3">
    <source>
        <dbReference type="Proteomes" id="UP001363622"/>
    </source>
</evidence>
<proteinExistence type="predicted"/>
<dbReference type="EMBL" id="JBBPHU010000002">
    <property type="protein sequence ID" value="KAK7522340.1"/>
    <property type="molecule type" value="Genomic_DNA"/>
</dbReference>
<keyword evidence="3" id="KW-1185">Reference proteome</keyword>
<dbReference type="Proteomes" id="UP001363622">
    <property type="component" value="Unassembled WGS sequence"/>
</dbReference>
<feature type="region of interest" description="Disordered" evidence="1">
    <location>
        <begin position="276"/>
        <end position="299"/>
    </location>
</feature>
<name>A0ABR1KXG5_9PEZI</name>